<dbReference type="Proteomes" id="UP000657918">
    <property type="component" value="Unassembled WGS sequence"/>
</dbReference>
<comment type="caution">
    <text evidence="1">The sequence shown here is derived from an EMBL/GenBank/DDBJ whole genome shotgun (WGS) entry which is preliminary data.</text>
</comment>
<evidence type="ECO:0000313" key="1">
    <source>
        <dbReference type="EMBL" id="KAF9670080.1"/>
    </source>
</evidence>
<name>A0A835JG79_9ROSI</name>
<dbReference type="AlphaFoldDB" id="A0A835JG79"/>
<keyword evidence="2" id="KW-1185">Reference proteome</keyword>
<evidence type="ECO:0000313" key="2">
    <source>
        <dbReference type="Proteomes" id="UP000657918"/>
    </source>
</evidence>
<sequence>MSLHLSHISNRGSSSSVGLETLPEMKQSLFFALSARRIARDQVVIRMNDQSSVLHHKYFCPGISKARSMNIRATQGRRGRKFF</sequence>
<gene>
    <name evidence="1" type="ORF">SADUNF_Sadunf13G0031300</name>
</gene>
<dbReference type="EMBL" id="JADGMS010000013">
    <property type="protein sequence ID" value="KAF9670080.1"/>
    <property type="molecule type" value="Genomic_DNA"/>
</dbReference>
<protein>
    <submittedName>
        <fullName evidence="1">Uncharacterized protein</fullName>
    </submittedName>
</protein>
<accession>A0A835JG79</accession>
<reference evidence="1 2" key="1">
    <citation type="submission" date="2020-10" db="EMBL/GenBank/DDBJ databases">
        <title>Plant Genome Project.</title>
        <authorList>
            <person name="Zhang R.-G."/>
        </authorList>
    </citation>
    <scope>NUCLEOTIDE SEQUENCE [LARGE SCALE GENOMIC DNA]</scope>
    <source>
        <strain evidence="1">FAFU-HL-1</strain>
        <tissue evidence="1">Leaf</tissue>
    </source>
</reference>
<organism evidence="1 2">
    <name type="scientific">Salix dunnii</name>
    <dbReference type="NCBI Taxonomy" id="1413687"/>
    <lineage>
        <taxon>Eukaryota</taxon>
        <taxon>Viridiplantae</taxon>
        <taxon>Streptophyta</taxon>
        <taxon>Embryophyta</taxon>
        <taxon>Tracheophyta</taxon>
        <taxon>Spermatophyta</taxon>
        <taxon>Magnoliopsida</taxon>
        <taxon>eudicotyledons</taxon>
        <taxon>Gunneridae</taxon>
        <taxon>Pentapetalae</taxon>
        <taxon>rosids</taxon>
        <taxon>fabids</taxon>
        <taxon>Malpighiales</taxon>
        <taxon>Salicaceae</taxon>
        <taxon>Saliceae</taxon>
        <taxon>Salix</taxon>
    </lineage>
</organism>
<proteinExistence type="predicted"/>